<sequence length="93" mass="10457">MVKEIKGFFSSLGVKEWSDKDIARDRNVWVQCNGVPFHSLSEDLFQKLVMTRGTIVCLNAATANKHRFDFGRFCGNGLANDVEECKLSEEAEA</sequence>
<dbReference type="AlphaFoldDB" id="A0AAN9PS75"/>
<evidence type="ECO:0000313" key="2">
    <source>
        <dbReference type="Proteomes" id="UP001359559"/>
    </source>
</evidence>
<comment type="caution">
    <text evidence="1">The sequence shown here is derived from an EMBL/GenBank/DDBJ whole genome shotgun (WGS) entry which is preliminary data.</text>
</comment>
<name>A0AAN9PS75_CLITE</name>
<evidence type="ECO:0000313" key="1">
    <source>
        <dbReference type="EMBL" id="KAK7310115.1"/>
    </source>
</evidence>
<keyword evidence="2" id="KW-1185">Reference proteome</keyword>
<dbReference type="Proteomes" id="UP001359559">
    <property type="component" value="Unassembled WGS sequence"/>
</dbReference>
<gene>
    <name evidence="1" type="ORF">RJT34_07405</name>
</gene>
<accession>A0AAN9PS75</accession>
<organism evidence="1 2">
    <name type="scientific">Clitoria ternatea</name>
    <name type="common">Butterfly pea</name>
    <dbReference type="NCBI Taxonomy" id="43366"/>
    <lineage>
        <taxon>Eukaryota</taxon>
        <taxon>Viridiplantae</taxon>
        <taxon>Streptophyta</taxon>
        <taxon>Embryophyta</taxon>
        <taxon>Tracheophyta</taxon>
        <taxon>Spermatophyta</taxon>
        <taxon>Magnoliopsida</taxon>
        <taxon>eudicotyledons</taxon>
        <taxon>Gunneridae</taxon>
        <taxon>Pentapetalae</taxon>
        <taxon>rosids</taxon>
        <taxon>fabids</taxon>
        <taxon>Fabales</taxon>
        <taxon>Fabaceae</taxon>
        <taxon>Papilionoideae</taxon>
        <taxon>50 kb inversion clade</taxon>
        <taxon>NPAAA clade</taxon>
        <taxon>indigoferoid/millettioid clade</taxon>
        <taxon>Phaseoleae</taxon>
        <taxon>Clitoria</taxon>
    </lineage>
</organism>
<protein>
    <recommendedName>
        <fullName evidence="3">Cyclotide</fullName>
    </recommendedName>
</protein>
<evidence type="ECO:0008006" key="3">
    <source>
        <dbReference type="Google" id="ProtNLM"/>
    </source>
</evidence>
<reference evidence="1 2" key="1">
    <citation type="submission" date="2024-01" db="EMBL/GenBank/DDBJ databases">
        <title>The genomes of 5 underutilized Papilionoideae crops provide insights into root nodulation and disease resistance.</title>
        <authorList>
            <person name="Yuan L."/>
        </authorList>
    </citation>
    <scope>NUCLEOTIDE SEQUENCE [LARGE SCALE GENOMIC DNA]</scope>
    <source>
        <strain evidence="1">LY-2023</strain>
        <tissue evidence="1">Leaf</tissue>
    </source>
</reference>
<proteinExistence type="predicted"/>
<dbReference type="EMBL" id="JAYKXN010000002">
    <property type="protein sequence ID" value="KAK7310115.1"/>
    <property type="molecule type" value="Genomic_DNA"/>
</dbReference>